<dbReference type="EMBL" id="DF973712">
    <property type="protein sequence ID" value="GAU38375.1"/>
    <property type="molecule type" value="Genomic_DNA"/>
</dbReference>
<keyword evidence="1" id="KW-0812">Transmembrane</keyword>
<dbReference type="AlphaFoldDB" id="A0A2Z6NR65"/>
<feature type="transmembrane region" description="Helical" evidence="1">
    <location>
        <begin position="37"/>
        <end position="59"/>
    </location>
</feature>
<proteinExistence type="predicted"/>
<sequence>MAKSLSDSLFLKESIQRAMLPRGGKPLSRLIRVSISYVYFPASIVTDGLPMMLGFAWALNWTLRWALGIENGKES</sequence>
<gene>
    <name evidence="2" type="ORF">TSUD_209540</name>
</gene>
<protein>
    <submittedName>
        <fullName evidence="2">Uncharacterized protein</fullName>
    </submittedName>
</protein>
<organism evidence="2 3">
    <name type="scientific">Trifolium subterraneum</name>
    <name type="common">Subterranean clover</name>
    <dbReference type="NCBI Taxonomy" id="3900"/>
    <lineage>
        <taxon>Eukaryota</taxon>
        <taxon>Viridiplantae</taxon>
        <taxon>Streptophyta</taxon>
        <taxon>Embryophyta</taxon>
        <taxon>Tracheophyta</taxon>
        <taxon>Spermatophyta</taxon>
        <taxon>Magnoliopsida</taxon>
        <taxon>eudicotyledons</taxon>
        <taxon>Gunneridae</taxon>
        <taxon>Pentapetalae</taxon>
        <taxon>rosids</taxon>
        <taxon>fabids</taxon>
        <taxon>Fabales</taxon>
        <taxon>Fabaceae</taxon>
        <taxon>Papilionoideae</taxon>
        <taxon>50 kb inversion clade</taxon>
        <taxon>NPAAA clade</taxon>
        <taxon>Hologalegina</taxon>
        <taxon>IRL clade</taxon>
        <taxon>Trifolieae</taxon>
        <taxon>Trifolium</taxon>
    </lineage>
</organism>
<name>A0A2Z6NR65_TRISU</name>
<accession>A0A2Z6NR65</accession>
<reference evidence="3" key="1">
    <citation type="journal article" date="2017" name="Front. Plant Sci.">
        <title>Climate Clever Clovers: New Paradigm to Reduce the Environmental Footprint of Ruminants by Breeding Low Methanogenic Forages Utilizing Haplotype Variation.</title>
        <authorList>
            <person name="Kaur P."/>
            <person name="Appels R."/>
            <person name="Bayer P.E."/>
            <person name="Keeble-Gagnere G."/>
            <person name="Wang J."/>
            <person name="Hirakawa H."/>
            <person name="Shirasawa K."/>
            <person name="Vercoe P."/>
            <person name="Stefanova K."/>
            <person name="Durmic Z."/>
            <person name="Nichols P."/>
            <person name="Revell C."/>
            <person name="Isobe S.N."/>
            <person name="Edwards D."/>
            <person name="Erskine W."/>
        </authorList>
    </citation>
    <scope>NUCLEOTIDE SEQUENCE [LARGE SCALE GENOMIC DNA]</scope>
    <source>
        <strain evidence="3">cv. Daliak</strain>
    </source>
</reference>
<evidence type="ECO:0000313" key="3">
    <source>
        <dbReference type="Proteomes" id="UP000242715"/>
    </source>
</evidence>
<keyword evidence="3" id="KW-1185">Reference proteome</keyword>
<evidence type="ECO:0000313" key="2">
    <source>
        <dbReference type="EMBL" id="GAU38375.1"/>
    </source>
</evidence>
<dbReference type="Proteomes" id="UP000242715">
    <property type="component" value="Unassembled WGS sequence"/>
</dbReference>
<keyword evidence="1" id="KW-1133">Transmembrane helix</keyword>
<keyword evidence="1" id="KW-0472">Membrane</keyword>
<evidence type="ECO:0000256" key="1">
    <source>
        <dbReference type="SAM" id="Phobius"/>
    </source>
</evidence>